<dbReference type="Pfam" id="PF02687">
    <property type="entry name" value="FtsX"/>
    <property type="match status" value="1"/>
</dbReference>
<reference evidence="12 13" key="1">
    <citation type="submission" date="2024-01" db="EMBL/GenBank/DDBJ databases">
        <title>Genome insights into Plantactinospora veratri sp. nov.</title>
        <authorList>
            <person name="Wang L."/>
        </authorList>
    </citation>
    <scope>NUCLEOTIDE SEQUENCE [LARGE SCALE GENOMIC DNA]</scope>
    <source>
        <strain evidence="12 13">NEAU-FHS4</strain>
    </source>
</reference>
<feature type="transmembrane region" description="Helical" evidence="8">
    <location>
        <begin position="417"/>
        <end position="437"/>
    </location>
</feature>
<feature type="transmembrane region" description="Helical" evidence="8">
    <location>
        <begin position="794"/>
        <end position="818"/>
    </location>
</feature>
<organism evidence="12 13">
    <name type="scientific">Plantactinospora veratri</name>
    <dbReference type="NCBI Taxonomy" id="1436122"/>
    <lineage>
        <taxon>Bacteria</taxon>
        <taxon>Bacillati</taxon>
        <taxon>Actinomycetota</taxon>
        <taxon>Actinomycetes</taxon>
        <taxon>Micromonosporales</taxon>
        <taxon>Micromonosporaceae</taxon>
        <taxon>Plantactinospora</taxon>
    </lineage>
</organism>
<feature type="transmembrane region" description="Helical" evidence="8">
    <location>
        <begin position="490"/>
        <end position="512"/>
    </location>
</feature>
<evidence type="ECO:0000259" key="10">
    <source>
        <dbReference type="Pfam" id="PF12704"/>
    </source>
</evidence>
<dbReference type="Proteomes" id="UP001339911">
    <property type="component" value="Unassembled WGS sequence"/>
</dbReference>
<name>A0ABU7SNJ5_9ACTN</name>
<keyword evidence="13" id="KW-1185">Reference proteome</keyword>
<keyword evidence="4 8" id="KW-1133">Transmembrane helix</keyword>
<feature type="transmembrane region" description="Helical" evidence="8">
    <location>
        <begin position="329"/>
        <end position="350"/>
    </location>
</feature>
<dbReference type="InterPro" id="IPR003838">
    <property type="entry name" value="ABC3_permease_C"/>
</dbReference>
<feature type="domain" description="MacB-like periplasmic core" evidence="10">
    <location>
        <begin position="82"/>
        <end position="205"/>
    </location>
</feature>
<feature type="region of interest" description="Disordered" evidence="7">
    <location>
        <begin position="70"/>
        <end position="92"/>
    </location>
</feature>
<keyword evidence="3 8" id="KW-0812">Transmembrane</keyword>
<comment type="similarity">
    <text evidence="6">Belongs to the ABC-4 integral membrane protein family.</text>
</comment>
<dbReference type="Pfam" id="PF12704">
    <property type="entry name" value="MacB_PCD"/>
    <property type="match status" value="1"/>
</dbReference>
<dbReference type="EMBL" id="JAZGQL010000026">
    <property type="protein sequence ID" value="MEE6310380.1"/>
    <property type="molecule type" value="Genomic_DNA"/>
</dbReference>
<evidence type="ECO:0000256" key="7">
    <source>
        <dbReference type="SAM" id="MobiDB-lite"/>
    </source>
</evidence>
<evidence type="ECO:0000256" key="2">
    <source>
        <dbReference type="ARBA" id="ARBA00022475"/>
    </source>
</evidence>
<feature type="transmembrane region" description="Helical" evidence="8">
    <location>
        <begin position="273"/>
        <end position="298"/>
    </location>
</feature>
<evidence type="ECO:0000256" key="6">
    <source>
        <dbReference type="ARBA" id="ARBA00038076"/>
    </source>
</evidence>
<evidence type="ECO:0000313" key="13">
    <source>
        <dbReference type="Proteomes" id="UP001339911"/>
    </source>
</evidence>
<dbReference type="RefSeq" id="WP_331210603.1">
    <property type="nucleotide sequence ID" value="NZ_JAZGQL010000026.1"/>
</dbReference>
<feature type="compositionally biased region" description="Basic and acidic residues" evidence="7">
    <location>
        <begin position="70"/>
        <end position="80"/>
    </location>
</feature>
<evidence type="ECO:0000313" key="11">
    <source>
        <dbReference type="EMBL" id="MEE6310380.1"/>
    </source>
</evidence>
<feature type="domain" description="ABC3 transporter permease C-terminal" evidence="9">
    <location>
        <begin position="281"/>
        <end position="397"/>
    </location>
</feature>
<feature type="transmembrane region" description="Helical" evidence="8">
    <location>
        <begin position="443"/>
        <end position="469"/>
    </location>
</feature>
<dbReference type="InterPro" id="IPR050250">
    <property type="entry name" value="Macrolide_Exporter_MacB"/>
</dbReference>
<keyword evidence="5 8" id="KW-0472">Membrane</keyword>
<evidence type="ECO:0000259" key="9">
    <source>
        <dbReference type="Pfam" id="PF02687"/>
    </source>
</evidence>
<sequence>MLRTWLTALRIARREARRARGRSVLVIAMLALPVLALSAAAASYDMFRLTPEEEATRLLGAADARIEWVDTEPVRQDPTGDGHSSNTSSHAATTTAEELLAALPDGSRVTPVRSGTVQLRTESGIGDLTAYGIDVADPMVTGLVTLRDGRAPATDGEVALTEQAAERLGSQIGDTVRNADRTASWTVTGIVEFPADLAEKVVFRPDPTSRGGSGYDSHQWLWDAPAPVDWAGVNRLNERGMVVVSRAVLLDPPALDPSDPYYRDSADDVDLRAVAAGGLVVGLGVLEAVLLAGPAFAVGARRRQRDLGLVAANGGTPAHLRRIVLADGVVLGVLGTVPGLVLGVMAAFAFRPLVEMHLAQQRAGGYRVFPLALAAIAGLAVGTGVLAALLPAFAAARNDVVTALTGRRGVRRSHRGWLVLGLTLVGTGSVAAAYGAWQVSSNILLTGLVLAEVGLVLCTPALVGLVARLGPLLPLAPRMALRDTARNRAAAVAAVAAVMAAVAGSVALGVVLTAEAARAETRYRPGLPDGHALVINNPLPGPLGGERKSSVPMQRVAAVVRSTLPATEVVPVGEVTCPDSDRSPRSVKAGRPVLPHCALQPQIPQGRQCPYDPFSGVVLSRTQQRAANADPRCEIEPLPSRTGYGALVAGPAAVTALTRASGEDLDRARETLAAGGVLVGDARFVVDGRVTLQAYNEAIQGPITPEKLTRAPTVTVPGYAPSTGTRLSGTIYSAGAVRAAKLGERPYGLVVATDRIPTQAEQDRLSAALRDLTDEGGLGATIERRPATPYDPTLLILAAVAGLVTLGAAGVATGLAAADGHADLATLSAVGASPGVRRQLSLSQSGVIAGLGTALGLLAGLGASTAVLFAYNRALMYQWPREAAYPITMPWETLAVMVAVPLVAMLATGLLTRSRLPVERRRLS</sequence>
<feature type="transmembrane region" description="Helical" evidence="8">
    <location>
        <begin position="891"/>
        <end position="912"/>
    </location>
</feature>
<evidence type="ECO:0000256" key="1">
    <source>
        <dbReference type="ARBA" id="ARBA00004651"/>
    </source>
</evidence>
<accession>A0ABU7SNJ5</accession>
<gene>
    <name evidence="11" type="ORF">V1634_26425</name>
    <name evidence="12" type="ORF">V1634_32445</name>
</gene>
<keyword evidence="2" id="KW-1003">Cell membrane</keyword>
<feature type="transmembrane region" description="Helical" evidence="8">
    <location>
        <begin position="370"/>
        <end position="396"/>
    </location>
</feature>
<evidence type="ECO:0000256" key="8">
    <source>
        <dbReference type="SAM" id="Phobius"/>
    </source>
</evidence>
<proteinExistence type="inferred from homology"/>
<dbReference type="PANTHER" id="PTHR30572:SF4">
    <property type="entry name" value="ABC TRANSPORTER PERMEASE YTRF"/>
    <property type="match status" value="1"/>
</dbReference>
<evidence type="ECO:0000256" key="3">
    <source>
        <dbReference type="ARBA" id="ARBA00022692"/>
    </source>
</evidence>
<feature type="transmembrane region" description="Helical" evidence="8">
    <location>
        <begin position="847"/>
        <end position="871"/>
    </location>
</feature>
<dbReference type="InterPro" id="IPR025857">
    <property type="entry name" value="MacB_PCD"/>
</dbReference>
<evidence type="ECO:0000256" key="5">
    <source>
        <dbReference type="ARBA" id="ARBA00023136"/>
    </source>
</evidence>
<comment type="caution">
    <text evidence="12">The sequence shown here is derived from an EMBL/GenBank/DDBJ whole genome shotgun (WGS) entry which is preliminary data.</text>
</comment>
<evidence type="ECO:0000313" key="12">
    <source>
        <dbReference type="EMBL" id="MEE6311544.1"/>
    </source>
</evidence>
<protein>
    <submittedName>
        <fullName evidence="12">FtsX-like permease family protein</fullName>
    </submittedName>
</protein>
<comment type="subcellular location">
    <subcellularLocation>
        <location evidence="1">Cell membrane</location>
        <topology evidence="1">Multi-pass membrane protein</topology>
    </subcellularLocation>
</comment>
<evidence type="ECO:0000256" key="4">
    <source>
        <dbReference type="ARBA" id="ARBA00022989"/>
    </source>
</evidence>
<dbReference type="PANTHER" id="PTHR30572">
    <property type="entry name" value="MEMBRANE COMPONENT OF TRANSPORTER-RELATED"/>
    <property type="match status" value="1"/>
</dbReference>
<dbReference type="EMBL" id="JAZGQL010000035">
    <property type="protein sequence ID" value="MEE6311544.1"/>
    <property type="molecule type" value="Genomic_DNA"/>
</dbReference>